<dbReference type="AlphaFoldDB" id="A0A4R7VZ84"/>
<dbReference type="OrthoDB" id="9801152at2"/>
<dbReference type="SUPFAM" id="SSF55729">
    <property type="entry name" value="Acyl-CoA N-acyltransferases (Nat)"/>
    <property type="match status" value="1"/>
</dbReference>
<dbReference type="EMBL" id="SOCP01000003">
    <property type="protein sequence ID" value="TDV54869.1"/>
    <property type="molecule type" value="Genomic_DNA"/>
</dbReference>
<keyword evidence="8" id="KW-0030">Aminoacyl-tRNA synthetase</keyword>
<dbReference type="RefSeq" id="WP_133902006.1">
    <property type="nucleotide sequence ID" value="NZ_SOCP01000003.1"/>
</dbReference>
<dbReference type="InterPro" id="IPR024320">
    <property type="entry name" value="LPG_synthase_C"/>
</dbReference>
<dbReference type="InterPro" id="IPR051211">
    <property type="entry name" value="PG_lysyltransferase"/>
</dbReference>
<protein>
    <submittedName>
        <fullName evidence="8">Lysyl-tRNA synthetase class 2</fullName>
    </submittedName>
</protein>
<gene>
    <name evidence="8" type="ORF">CLV71_103110</name>
</gene>
<evidence type="ECO:0000313" key="8">
    <source>
        <dbReference type="EMBL" id="TDV54869.1"/>
    </source>
</evidence>
<dbReference type="GO" id="GO:0016755">
    <property type="term" value="F:aminoacyltransferase activity"/>
    <property type="evidence" value="ECO:0007669"/>
    <property type="project" value="TreeGrafter"/>
</dbReference>
<name>A0A4R7VZ84_9PSEU</name>
<feature type="transmembrane region" description="Helical" evidence="6">
    <location>
        <begin position="64"/>
        <end position="96"/>
    </location>
</feature>
<evidence type="ECO:0000256" key="4">
    <source>
        <dbReference type="ARBA" id="ARBA00022989"/>
    </source>
</evidence>
<proteinExistence type="predicted"/>
<dbReference type="PANTHER" id="PTHR34697">
    <property type="entry name" value="PHOSPHATIDYLGLYCEROL LYSYLTRANSFERASE"/>
    <property type="match status" value="1"/>
</dbReference>
<evidence type="ECO:0000256" key="2">
    <source>
        <dbReference type="ARBA" id="ARBA00022475"/>
    </source>
</evidence>
<evidence type="ECO:0000256" key="1">
    <source>
        <dbReference type="ARBA" id="ARBA00004651"/>
    </source>
</evidence>
<dbReference type="Proteomes" id="UP000294927">
    <property type="component" value="Unassembled WGS sequence"/>
</dbReference>
<feature type="transmembrane region" description="Helical" evidence="6">
    <location>
        <begin position="108"/>
        <end position="129"/>
    </location>
</feature>
<sequence>MWPFGLITAGFAVVSLLAARRVALPGWVAQLVSHGPRGRLHAGLLAIMLLVLAHGLLRRRKVAYWVTLGVAGLGVLLAGRSLVAVALVATGVVLVLRRDAFPAVPRPARVRLAAICGLTLLATGALYDLLLHGHEELRLDLGSLVLLGASVMLVVLLAPAPPPAPADVGTRSRVGELVRHPSSDTLAPFVLRHDRSYVFSRDGRAAVGYRVLLGVAVVGGDPVGEPEAFPDAVAEFVRVCERAGWRVAALAVRDDLAPLWHRHGLRTVGIGDEVLMDVETFTMSGRAMRNVRQAVQRTRHFGVTTTIAREGDLDAALLAEVATLATQWLRGGGERGFSMILDGLATGRHPECVLVLARDAAGRLVGCQRYAPSGDTLSLDTMRREHDSVNGLNERMIADLVEYARERGVRTLSLNFAAFRALLDSDERGLFERAGYQALHLLDPFIRVESLYRFNAKFRPGYQPRGVAFPSWLSIPVVVAAMVGMEFGLVYDRHRAPRAHAVHGTSPRAVPLRPSQMDG</sequence>
<feature type="transmembrane region" description="Helical" evidence="6">
    <location>
        <begin position="469"/>
        <end position="491"/>
    </location>
</feature>
<feature type="transmembrane region" description="Helical" evidence="6">
    <location>
        <begin position="39"/>
        <end position="57"/>
    </location>
</feature>
<evidence type="ECO:0000256" key="3">
    <source>
        <dbReference type="ARBA" id="ARBA00022692"/>
    </source>
</evidence>
<dbReference type="GO" id="GO:0004812">
    <property type="term" value="F:aminoacyl-tRNA ligase activity"/>
    <property type="evidence" value="ECO:0007669"/>
    <property type="project" value="UniProtKB-KW"/>
</dbReference>
<keyword evidence="4 6" id="KW-1133">Transmembrane helix</keyword>
<evidence type="ECO:0000256" key="5">
    <source>
        <dbReference type="ARBA" id="ARBA00023136"/>
    </source>
</evidence>
<evidence type="ECO:0000256" key="6">
    <source>
        <dbReference type="SAM" id="Phobius"/>
    </source>
</evidence>
<feature type="transmembrane region" description="Helical" evidence="6">
    <location>
        <begin position="141"/>
        <end position="160"/>
    </location>
</feature>
<comment type="caution">
    <text evidence="8">The sequence shown here is derived from an EMBL/GenBank/DDBJ whole genome shotgun (WGS) entry which is preliminary data.</text>
</comment>
<keyword evidence="2" id="KW-1003">Cell membrane</keyword>
<accession>A0A4R7VZ84</accession>
<keyword evidence="9" id="KW-1185">Reference proteome</keyword>
<keyword evidence="3 6" id="KW-0812">Transmembrane</keyword>
<dbReference type="Pfam" id="PF09924">
    <property type="entry name" value="LPG_synthase_C"/>
    <property type="match status" value="1"/>
</dbReference>
<organism evidence="8 9">
    <name type="scientific">Actinophytocola oryzae</name>
    <dbReference type="NCBI Taxonomy" id="502181"/>
    <lineage>
        <taxon>Bacteria</taxon>
        <taxon>Bacillati</taxon>
        <taxon>Actinomycetota</taxon>
        <taxon>Actinomycetes</taxon>
        <taxon>Pseudonocardiales</taxon>
        <taxon>Pseudonocardiaceae</taxon>
    </lineage>
</organism>
<keyword evidence="5 6" id="KW-0472">Membrane</keyword>
<dbReference type="PANTHER" id="PTHR34697:SF2">
    <property type="entry name" value="PHOSPHATIDYLGLYCEROL LYSYLTRANSFERASE"/>
    <property type="match status" value="1"/>
</dbReference>
<comment type="subcellular location">
    <subcellularLocation>
        <location evidence="1">Cell membrane</location>
        <topology evidence="1">Multi-pass membrane protein</topology>
    </subcellularLocation>
</comment>
<dbReference type="InterPro" id="IPR016181">
    <property type="entry name" value="Acyl_CoA_acyltransferase"/>
</dbReference>
<reference evidence="8 9" key="1">
    <citation type="submission" date="2019-03" db="EMBL/GenBank/DDBJ databases">
        <title>Genomic Encyclopedia of Archaeal and Bacterial Type Strains, Phase II (KMG-II): from individual species to whole genera.</title>
        <authorList>
            <person name="Goeker M."/>
        </authorList>
    </citation>
    <scope>NUCLEOTIDE SEQUENCE [LARGE SCALE GENOMIC DNA]</scope>
    <source>
        <strain evidence="8 9">DSM 45499</strain>
    </source>
</reference>
<evidence type="ECO:0000259" key="7">
    <source>
        <dbReference type="Pfam" id="PF09924"/>
    </source>
</evidence>
<evidence type="ECO:0000313" key="9">
    <source>
        <dbReference type="Proteomes" id="UP000294927"/>
    </source>
</evidence>
<keyword evidence="8" id="KW-0436">Ligase</keyword>
<dbReference type="GO" id="GO:0005886">
    <property type="term" value="C:plasma membrane"/>
    <property type="evidence" value="ECO:0007669"/>
    <property type="project" value="UniProtKB-SubCell"/>
</dbReference>
<feature type="domain" description="Phosphatidylglycerol lysyltransferase C-terminal" evidence="7">
    <location>
        <begin position="177"/>
        <end position="465"/>
    </location>
</feature>
<dbReference type="GO" id="GO:0055091">
    <property type="term" value="P:phospholipid homeostasis"/>
    <property type="evidence" value="ECO:0007669"/>
    <property type="project" value="TreeGrafter"/>
</dbReference>